<comment type="subcellular location">
    <subcellularLocation>
        <location evidence="1">Endomembrane system</location>
    </subcellularLocation>
</comment>
<evidence type="ECO:0000256" key="2">
    <source>
        <dbReference type="ARBA" id="ARBA00022741"/>
    </source>
</evidence>
<dbReference type="InterPro" id="IPR011009">
    <property type="entry name" value="Kinase-like_dom_sf"/>
</dbReference>
<dbReference type="PANTHER" id="PTHR24416:SF632">
    <property type="entry name" value="TYROSINE-PROTEIN KINASE STYK1-LIKE"/>
    <property type="match status" value="1"/>
</dbReference>
<dbReference type="PROSITE" id="PS50011">
    <property type="entry name" value="PROTEIN_KINASE_DOM"/>
    <property type="match status" value="1"/>
</dbReference>
<dbReference type="InterPro" id="IPR000719">
    <property type="entry name" value="Prot_kinase_dom"/>
</dbReference>
<dbReference type="STRING" id="84645.A0A498LWS1"/>
<evidence type="ECO:0000256" key="1">
    <source>
        <dbReference type="ARBA" id="ARBA00004308"/>
    </source>
</evidence>
<gene>
    <name evidence="6" type="ORF">ROHU_010674</name>
</gene>
<dbReference type="Gene3D" id="1.10.510.10">
    <property type="entry name" value="Transferase(Phosphotransferase) domain 1"/>
    <property type="match status" value="1"/>
</dbReference>
<evidence type="ECO:0000259" key="5">
    <source>
        <dbReference type="PROSITE" id="PS50011"/>
    </source>
</evidence>
<proteinExistence type="predicted"/>
<organism evidence="6 7">
    <name type="scientific">Labeo rohita</name>
    <name type="common">Indian major carp</name>
    <name type="synonym">Cyprinus rohita</name>
    <dbReference type="NCBI Taxonomy" id="84645"/>
    <lineage>
        <taxon>Eukaryota</taxon>
        <taxon>Metazoa</taxon>
        <taxon>Chordata</taxon>
        <taxon>Craniata</taxon>
        <taxon>Vertebrata</taxon>
        <taxon>Euteleostomi</taxon>
        <taxon>Actinopterygii</taxon>
        <taxon>Neopterygii</taxon>
        <taxon>Teleostei</taxon>
        <taxon>Ostariophysi</taxon>
        <taxon>Cypriniformes</taxon>
        <taxon>Cyprinidae</taxon>
        <taxon>Labeoninae</taxon>
        <taxon>Labeonini</taxon>
        <taxon>Labeo</taxon>
    </lineage>
</organism>
<dbReference type="EMBL" id="QBIY01013149">
    <property type="protein sequence ID" value="RXN11294.1"/>
    <property type="molecule type" value="Genomic_DNA"/>
</dbReference>
<accession>A0A498LWS1</accession>
<feature type="domain" description="Protein kinase" evidence="5">
    <location>
        <begin position="48"/>
        <end position="309"/>
    </location>
</feature>
<keyword evidence="6" id="KW-0808">Transferase</keyword>
<dbReference type="GO" id="GO:0007169">
    <property type="term" value="P:cell surface receptor protein tyrosine kinase signaling pathway"/>
    <property type="evidence" value="ECO:0007669"/>
    <property type="project" value="TreeGrafter"/>
</dbReference>
<evidence type="ECO:0000256" key="4">
    <source>
        <dbReference type="SAM" id="MobiDB-lite"/>
    </source>
</evidence>
<dbReference type="AlphaFoldDB" id="A0A498LWS1"/>
<keyword evidence="7" id="KW-1185">Reference proteome</keyword>
<sequence>MSNSTNATFVCVPGSLCAPAELNPLEHEVIPMTAQPHHDMQNSSPAVPQETTERHPGSFQLVSPLPLTFSVKQDNIFTLHRAVIDRQPVILRVLKESANDRERQSFLGFAHFFSELGPHPSLPRQLGVVSMHTPLMIAVEELEHRDLLSFLWRCRQEYLHSKSYIHGSVKARSILVGRDLSVKLWGLGSAYRRKTNTGSVEDVEMRKWQAPEVLARQPLQQSSDVWSFGILLYEMVTLGDPPFPNIMASELLQHLQRVNTLKRPPNCSNILYSIIKSCCQWKPKDRVSLAELIRKLQSGERNANDQAVLRVSEPLDMEKYMREAGYGESVNYAVL</sequence>
<dbReference type="Pfam" id="PF07714">
    <property type="entry name" value="PK_Tyr_Ser-Thr"/>
    <property type="match status" value="2"/>
</dbReference>
<dbReference type="GO" id="GO:0004714">
    <property type="term" value="F:transmembrane receptor protein tyrosine kinase activity"/>
    <property type="evidence" value="ECO:0007669"/>
    <property type="project" value="TreeGrafter"/>
</dbReference>
<dbReference type="SUPFAM" id="SSF56112">
    <property type="entry name" value="Protein kinase-like (PK-like)"/>
    <property type="match status" value="1"/>
</dbReference>
<evidence type="ECO:0000313" key="6">
    <source>
        <dbReference type="EMBL" id="RXN11294.1"/>
    </source>
</evidence>
<dbReference type="Proteomes" id="UP000290572">
    <property type="component" value="Unassembled WGS sequence"/>
</dbReference>
<dbReference type="GO" id="GO:0043235">
    <property type="term" value="C:receptor complex"/>
    <property type="evidence" value="ECO:0007669"/>
    <property type="project" value="TreeGrafter"/>
</dbReference>
<name>A0A498LWS1_LABRO</name>
<dbReference type="GO" id="GO:0005524">
    <property type="term" value="F:ATP binding"/>
    <property type="evidence" value="ECO:0007669"/>
    <property type="project" value="UniProtKB-KW"/>
</dbReference>
<dbReference type="InterPro" id="IPR050122">
    <property type="entry name" value="RTK"/>
</dbReference>
<dbReference type="GO" id="GO:0005886">
    <property type="term" value="C:plasma membrane"/>
    <property type="evidence" value="ECO:0007669"/>
    <property type="project" value="TreeGrafter"/>
</dbReference>
<keyword evidence="6" id="KW-0418">Kinase</keyword>
<feature type="compositionally biased region" description="Polar residues" evidence="4">
    <location>
        <begin position="41"/>
        <end position="50"/>
    </location>
</feature>
<dbReference type="GO" id="GO:0012505">
    <property type="term" value="C:endomembrane system"/>
    <property type="evidence" value="ECO:0007669"/>
    <property type="project" value="UniProtKB-SubCell"/>
</dbReference>
<feature type="region of interest" description="Disordered" evidence="4">
    <location>
        <begin position="35"/>
        <end position="56"/>
    </location>
</feature>
<reference evidence="6 7" key="1">
    <citation type="submission" date="2018-03" db="EMBL/GenBank/DDBJ databases">
        <title>Draft genome sequence of Rohu Carp (Labeo rohita).</title>
        <authorList>
            <person name="Das P."/>
            <person name="Kushwaha B."/>
            <person name="Joshi C.G."/>
            <person name="Kumar D."/>
            <person name="Nagpure N.S."/>
            <person name="Sahoo L."/>
            <person name="Das S.P."/>
            <person name="Bit A."/>
            <person name="Patnaik S."/>
            <person name="Meher P.K."/>
            <person name="Jayasankar P."/>
            <person name="Koringa P.G."/>
            <person name="Patel N.V."/>
            <person name="Hinsu A.T."/>
            <person name="Kumar R."/>
            <person name="Pandey M."/>
            <person name="Agarwal S."/>
            <person name="Srivastava S."/>
            <person name="Singh M."/>
            <person name="Iquebal M.A."/>
            <person name="Jaiswal S."/>
            <person name="Angadi U.B."/>
            <person name="Kumar N."/>
            <person name="Raza M."/>
            <person name="Shah T.M."/>
            <person name="Rai A."/>
            <person name="Jena J.K."/>
        </authorList>
    </citation>
    <scope>NUCLEOTIDE SEQUENCE [LARGE SCALE GENOMIC DNA]</scope>
    <source>
        <strain evidence="6">DASCIFA01</strain>
        <tissue evidence="6">Testis</tissue>
    </source>
</reference>
<evidence type="ECO:0000313" key="7">
    <source>
        <dbReference type="Proteomes" id="UP000290572"/>
    </source>
</evidence>
<protein>
    <submittedName>
        <fullName evidence="6">Tyrosine-kinase STYK1-like protein</fullName>
    </submittedName>
</protein>
<comment type="caution">
    <text evidence="6">The sequence shown here is derived from an EMBL/GenBank/DDBJ whole genome shotgun (WGS) entry which is preliminary data.</text>
</comment>
<evidence type="ECO:0000256" key="3">
    <source>
        <dbReference type="ARBA" id="ARBA00022840"/>
    </source>
</evidence>
<dbReference type="InterPro" id="IPR001245">
    <property type="entry name" value="Ser-Thr/Tyr_kinase_cat_dom"/>
</dbReference>
<keyword evidence="2" id="KW-0547">Nucleotide-binding</keyword>
<dbReference type="PANTHER" id="PTHR24416">
    <property type="entry name" value="TYROSINE-PROTEIN KINASE RECEPTOR"/>
    <property type="match status" value="1"/>
</dbReference>
<keyword evidence="3" id="KW-0067">ATP-binding</keyword>